<evidence type="ECO:0000256" key="4">
    <source>
        <dbReference type="SAM" id="MobiDB-lite"/>
    </source>
</evidence>
<feature type="region of interest" description="Disordered" evidence="4">
    <location>
        <begin position="1"/>
        <end position="36"/>
    </location>
</feature>
<keyword evidence="2" id="KW-0067">ATP-binding</keyword>
<keyword evidence="3" id="KW-0234">DNA repair</keyword>
<proteinExistence type="predicted"/>
<keyword evidence="2" id="KW-0378">Hydrolase</keyword>
<feature type="compositionally biased region" description="Polar residues" evidence="4">
    <location>
        <begin position="26"/>
        <end position="36"/>
    </location>
</feature>
<dbReference type="InterPro" id="IPR038726">
    <property type="entry name" value="PDDEXK_AddAB-type"/>
</dbReference>
<name>A0ABW1GD20_9ACTN</name>
<reference evidence="7" key="1">
    <citation type="journal article" date="2019" name="Int. J. Syst. Evol. Microbiol.">
        <title>The Global Catalogue of Microorganisms (GCM) 10K type strain sequencing project: providing services to taxonomists for standard genome sequencing and annotation.</title>
        <authorList>
            <consortium name="The Broad Institute Genomics Platform"/>
            <consortium name="The Broad Institute Genome Sequencing Center for Infectious Disease"/>
            <person name="Wu L."/>
            <person name="Ma J."/>
        </authorList>
    </citation>
    <scope>NUCLEOTIDE SEQUENCE [LARGE SCALE GENOMIC DNA]</scope>
    <source>
        <strain evidence="7">JCM 4816</strain>
    </source>
</reference>
<evidence type="ECO:0000313" key="7">
    <source>
        <dbReference type="Proteomes" id="UP001596174"/>
    </source>
</evidence>
<evidence type="ECO:0000259" key="5">
    <source>
        <dbReference type="Pfam" id="PF12705"/>
    </source>
</evidence>
<evidence type="ECO:0000256" key="2">
    <source>
        <dbReference type="ARBA" id="ARBA00022806"/>
    </source>
</evidence>
<keyword evidence="1" id="KW-0227">DNA damage</keyword>
<accession>A0ABW1GD20</accession>
<keyword evidence="7" id="KW-1185">Reference proteome</keyword>
<comment type="caution">
    <text evidence="6">The sequence shown here is derived from an EMBL/GenBank/DDBJ whole genome shotgun (WGS) entry which is preliminary data.</text>
</comment>
<gene>
    <name evidence="6" type="ORF">ACFP3V_32005</name>
</gene>
<evidence type="ECO:0000256" key="1">
    <source>
        <dbReference type="ARBA" id="ARBA00022763"/>
    </source>
</evidence>
<keyword evidence="2" id="KW-0547">Nucleotide-binding</keyword>
<dbReference type="Pfam" id="PF12705">
    <property type="entry name" value="PDDEXK_1"/>
    <property type="match status" value="1"/>
</dbReference>
<organism evidence="6 7">
    <name type="scientific">Streptacidiphilus monticola</name>
    <dbReference type="NCBI Taxonomy" id="2161674"/>
    <lineage>
        <taxon>Bacteria</taxon>
        <taxon>Bacillati</taxon>
        <taxon>Actinomycetota</taxon>
        <taxon>Actinomycetes</taxon>
        <taxon>Kitasatosporales</taxon>
        <taxon>Streptomycetaceae</taxon>
        <taxon>Streptacidiphilus</taxon>
    </lineage>
</organism>
<dbReference type="RefSeq" id="WP_380591427.1">
    <property type="nucleotide sequence ID" value="NZ_JBHSQJ010000253.1"/>
</dbReference>
<keyword evidence="2" id="KW-0347">Helicase</keyword>
<evidence type="ECO:0000313" key="6">
    <source>
        <dbReference type="EMBL" id="MFC5911817.1"/>
    </source>
</evidence>
<dbReference type="Gene3D" id="3.90.320.10">
    <property type="match status" value="1"/>
</dbReference>
<evidence type="ECO:0000256" key="3">
    <source>
        <dbReference type="ARBA" id="ARBA00023204"/>
    </source>
</evidence>
<dbReference type="Proteomes" id="UP001596174">
    <property type="component" value="Unassembled WGS sequence"/>
</dbReference>
<dbReference type="InterPro" id="IPR011604">
    <property type="entry name" value="PDDEXK-like_dom_sf"/>
</dbReference>
<dbReference type="EMBL" id="JBHSQJ010000253">
    <property type="protein sequence ID" value="MFC5911817.1"/>
    <property type="molecule type" value="Genomic_DNA"/>
</dbReference>
<protein>
    <submittedName>
        <fullName evidence="6">PD-(D/E)XK nuclease family protein</fullName>
    </submittedName>
</protein>
<sequence length="380" mass="41903">MLTAPAPDRSLWQAAREVDDDRPRSRQTQLGASDTTCQRRAAYRLAGTAPSDDPDKRAAMLGTYIHEGLLHAARTRFGWLVETSVADHLIRGHIDAVQLDEATARLLPKRLRPQVPADPADGVTVEDIKTKSTRVWDRVVRYGATAAELRQLYTYARLLHTAGFEDVPGQRHLAKLGPVPVRTLRLRFVNRDNGDEVIQEFGYDDWEAEAARWWVERLHDYPTPEDAPRDFDGPGLSTVCDHCAFRSLCWPPTDPPGVAPQTVLVHDDADRAAALADYVRGHEIARRGEAIKQLARKKLDNAPAGIYGPNQLSWTGGNPVTEPNVEAMVDLHEDAGIPVPMVPDVGAMTRNLLAAGLAIPERTTTATTRRSINVTAAPTH</sequence>
<feature type="domain" description="PD-(D/E)XK endonuclease-like" evidence="5">
    <location>
        <begin position="120"/>
        <end position="249"/>
    </location>
</feature>